<evidence type="ECO:0000313" key="2">
    <source>
        <dbReference type="Proteomes" id="UP000805193"/>
    </source>
</evidence>
<reference evidence="1 2" key="1">
    <citation type="journal article" date="2020" name="Cell">
        <title>Large-Scale Comparative Analyses of Tick Genomes Elucidate Their Genetic Diversity and Vector Capacities.</title>
        <authorList>
            <consortium name="Tick Genome and Microbiome Consortium (TIGMIC)"/>
            <person name="Jia N."/>
            <person name="Wang J."/>
            <person name="Shi W."/>
            <person name="Du L."/>
            <person name="Sun Y."/>
            <person name="Zhan W."/>
            <person name="Jiang J.F."/>
            <person name="Wang Q."/>
            <person name="Zhang B."/>
            <person name="Ji P."/>
            <person name="Bell-Sakyi L."/>
            <person name="Cui X.M."/>
            <person name="Yuan T.T."/>
            <person name="Jiang B.G."/>
            <person name="Yang W.F."/>
            <person name="Lam T.T."/>
            <person name="Chang Q.C."/>
            <person name="Ding S.J."/>
            <person name="Wang X.J."/>
            <person name="Zhu J.G."/>
            <person name="Ruan X.D."/>
            <person name="Zhao L."/>
            <person name="Wei J.T."/>
            <person name="Ye R.Z."/>
            <person name="Que T.C."/>
            <person name="Du C.H."/>
            <person name="Zhou Y.H."/>
            <person name="Cheng J.X."/>
            <person name="Dai P.F."/>
            <person name="Guo W.B."/>
            <person name="Han X.H."/>
            <person name="Huang E.J."/>
            <person name="Li L.F."/>
            <person name="Wei W."/>
            <person name="Gao Y.C."/>
            <person name="Liu J.Z."/>
            <person name="Shao H.Z."/>
            <person name="Wang X."/>
            <person name="Wang C.C."/>
            <person name="Yang T.C."/>
            <person name="Huo Q.B."/>
            <person name="Li W."/>
            <person name="Chen H.Y."/>
            <person name="Chen S.E."/>
            <person name="Zhou L.G."/>
            <person name="Ni X.B."/>
            <person name="Tian J.H."/>
            <person name="Sheng Y."/>
            <person name="Liu T."/>
            <person name="Pan Y.S."/>
            <person name="Xia L.Y."/>
            <person name="Li J."/>
            <person name="Zhao F."/>
            <person name="Cao W.C."/>
        </authorList>
    </citation>
    <scope>NUCLEOTIDE SEQUENCE [LARGE SCALE GENOMIC DNA]</scope>
    <source>
        <strain evidence="1">Iper-2018</strain>
    </source>
</reference>
<dbReference type="EMBL" id="JABSTQ010009428">
    <property type="protein sequence ID" value="KAG0429251.1"/>
    <property type="molecule type" value="Genomic_DNA"/>
</dbReference>
<evidence type="ECO:0000313" key="1">
    <source>
        <dbReference type="EMBL" id="KAG0429251.1"/>
    </source>
</evidence>
<gene>
    <name evidence="1" type="ORF">HPB47_023810</name>
</gene>
<keyword evidence="2" id="KW-1185">Reference proteome</keyword>
<protein>
    <submittedName>
        <fullName evidence="1">Uncharacterized protein</fullName>
    </submittedName>
</protein>
<proteinExistence type="predicted"/>
<comment type="caution">
    <text evidence="1">The sequence shown here is derived from an EMBL/GenBank/DDBJ whole genome shotgun (WGS) entry which is preliminary data.</text>
</comment>
<dbReference type="Proteomes" id="UP000805193">
    <property type="component" value="Unassembled WGS sequence"/>
</dbReference>
<organism evidence="1 2">
    <name type="scientific">Ixodes persulcatus</name>
    <name type="common">Taiga tick</name>
    <dbReference type="NCBI Taxonomy" id="34615"/>
    <lineage>
        <taxon>Eukaryota</taxon>
        <taxon>Metazoa</taxon>
        <taxon>Ecdysozoa</taxon>
        <taxon>Arthropoda</taxon>
        <taxon>Chelicerata</taxon>
        <taxon>Arachnida</taxon>
        <taxon>Acari</taxon>
        <taxon>Parasitiformes</taxon>
        <taxon>Ixodida</taxon>
        <taxon>Ixodoidea</taxon>
        <taxon>Ixodidae</taxon>
        <taxon>Ixodinae</taxon>
        <taxon>Ixodes</taxon>
    </lineage>
</organism>
<name>A0AC60Q751_IXOPE</name>
<sequence>MSVNNLRNCYQTCCLTKPASTTLLFTLNYSKLLKAHMGKVESANWSSVLMLVHSSKYFEWKCCFAYKWVAYFPDPILGLYRIRFLHLAASRVNPPSTMLYSSDLHCRRLLFGVTYCVPQPLLSGTHELSSTRRSFSSLQKNRSIFDNQEPTYRPELLGASSFGTPKIPPKPASADVECVEPAIIDDDASMTDDPTPTQSLGAVQGMTYELPPPSAYVGVIRGVSTKIADAERCAALREKAPVIQSSHTRKNHGNVRSVTASGILQVPALKRSAVADVEANTTSARGTQFRALVGDPDIIYPTPPPYAPPLNIIESVPALKSKRSTSQPVVRSLVEDHVETSFAGWLRVYTDGSVLHSQLNMTESRKLSFYTTSTTAELLQLASASLLHRLRTGCAFTAKALHRINSAVDPHCPTCDVLEDFDHLLWDCPTKFFFPRVRPRPLLNHSLLSSHS</sequence>
<accession>A0AC60Q751</accession>